<organism evidence="2 3">
    <name type="scientific">Candidatus Borkfalkia ceftriaxoniphila</name>
    <dbReference type="NCBI Taxonomy" id="2508949"/>
    <lineage>
        <taxon>Bacteria</taxon>
        <taxon>Bacillati</taxon>
        <taxon>Bacillota</taxon>
        <taxon>Clostridia</taxon>
        <taxon>Christensenellales</taxon>
        <taxon>Christensenellaceae</taxon>
        <taxon>Candidatus Borkfalkia</taxon>
    </lineage>
</organism>
<evidence type="ECO:0000313" key="3">
    <source>
        <dbReference type="Proteomes" id="UP000291269"/>
    </source>
</evidence>
<dbReference type="Proteomes" id="UP000291269">
    <property type="component" value="Unassembled WGS sequence"/>
</dbReference>
<keyword evidence="1" id="KW-0235">DNA replication</keyword>
<sequence>MKYKFFQNVDCVEELKKQYKALAFKFHPDRGGNKDDMQCINSEYDDLLKIYRNVHKTAEGKTYTKQEEKQNEVPDRFKEIINAIIGFHCKIEICGSWIWVFNAYPYRKQLKELGFFWCSKKQAWAWAEEPNENRHKLTLDEIRRLHGSTVIKDPAEEKKLKAANI</sequence>
<evidence type="ECO:0000256" key="1">
    <source>
        <dbReference type="ARBA" id="ARBA00022705"/>
    </source>
</evidence>
<name>A0A4Q2KAJ7_9FIRM</name>
<dbReference type="SUPFAM" id="SSF46565">
    <property type="entry name" value="Chaperone J-domain"/>
    <property type="match status" value="1"/>
</dbReference>
<proteinExistence type="predicted"/>
<dbReference type="Gene3D" id="1.10.287.110">
    <property type="entry name" value="DnaJ domain"/>
    <property type="match status" value="1"/>
</dbReference>
<keyword evidence="3" id="KW-1185">Reference proteome</keyword>
<dbReference type="OrthoDB" id="9775658at2"/>
<evidence type="ECO:0000313" key="2">
    <source>
        <dbReference type="EMBL" id="RXZ61585.1"/>
    </source>
</evidence>
<dbReference type="InterPro" id="IPR036869">
    <property type="entry name" value="J_dom_sf"/>
</dbReference>
<reference evidence="2 3" key="1">
    <citation type="journal article" date="2019" name="Gut">
        <title>Antibiotics-induced monodominance of a novel gut bacterial order.</title>
        <authorList>
            <person name="Hildebrand F."/>
            <person name="Moitinho-Silva L."/>
            <person name="Blasche S."/>
            <person name="Jahn M.T."/>
            <person name="Gossmann T.I."/>
            <person name="Heuerta-Cepas J."/>
            <person name="Hercog R."/>
            <person name="Luetge M."/>
            <person name="Bahram M."/>
            <person name="Pryszlak A."/>
            <person name="Alves R.J."/>
            <person name="Waszak S.M."/>
            <person name="Zhu A."/>
            <person name="Ye L."/>
            <person name="Costea P.I."/>
            <person name="Aalvink S."/>
            <person name="Belzer C."/>
            <person name="Forslund S.K."/>
            <person name="Sunagawa S."/>
            <person name="Hentschel U."/>
            <person name="Merten C."/>
            <person name="Patil K.R."/>
            <person name="Benes V."/>
            <person name="Bork P."/>
        </authorList>
    </citation>
    <scope>NUCLEOTIDE SEQUENCE [LARGE SCALE GENOMIC DNA]</scope>
    <source>
        <strain evidence="2 3">HDS1380</strain>
    </source>
</reference>
<protein>
    <submittedName>
        <fullName evidence="2">Molecular chaperone DnaJ</fullName>
    </submittedName>
</protein>
<dbReference type="AlphaFoldDB" id="A0A4Q2KAJ7"/>
<dbReference type="RefSeq" id="WP_129224394.1">
    <property type="nucleotide sequence ID" value="NZ_SDOZ01000002.1"/>
</dbReference>
<dbReference type="GO" id="GO:0006260">
    <property type="term" value="P:DNA replication"/>
    <property type="evidence" value="ECO:0007669"/>
    <property type="project" value="UniProtKB-KW"/>
</dbReference>
<dbReference type="EMBL" id="SDOZ01000002">
    <property type="protein sequence ID" value="RXZ61585.1"/>
    <property type="molecule type" value="Genomic_DNA"/>
</dbReference>
<comment type="caution">
    <text evidence="2">The sequence shown here is derived from an EMBL/GenBank/DDBJ whole genome shotgun (WGS) entry which is preliminary data.</text>
</comment>
<gene>
    <name evidence="2" type="ORF">ESZ91_04105</name>
</gene>
<accession>A0A4Q2KAJ7</accession>